<accession>A0A2A9CVT7</accession>
<evidence type="ECO:0000259" key="1">
    <source>
        <dbReference type="Pfam" id="PF18029"/>
    </source>
</evidence>
<dbReference type="InterPro" id="IPR041581">
    <property type="entry name" value="Glyoxalase_6"/>
</dbReference>
<proteinExistence type="predicted"/>
<feature type="domain" description="Glyoxalase-like" evidence="1">
    <location>
        <begin position="17"/>
        <end position="114"/>
    </location>
</feature>
<dbReference type="EMBL" id="PDJC01000001">
    <property type="protein sequence ID" value="PFG17699.1"/>
    <property type="molecule type" value="Genomic_DNA"/>
</dbReference>
<feature type="domain" description="Glyoxalase-like" evidence="1">
    <location>
        <begin position="138"/>
        <end position="240"/>
    </location>
</feature>
<comment type="caution">
    <text evidence="2">The sequence shown here is derived from an EMBL/GenBank/DDBJ whole genome shotgun (WGS) entry which is preliminary data.</text>
</comment>
<organism evidence="2 3">
    <name type="scientific">Propionicimonas paludicola</name>
    <dbReference type="NCBI Taxonomy" id="185243"/>
    <lineage>
        <taxon>Bacteria</taxon>
        <taxon>Bacillati</taxon>
        <taxon>Actinomycetota</taxon>
        <taxon>Actinomycetes</taxon>
        <taxon>Propionibacteriales</taxon>
        <taxon>Nocardioidaceae</taxon>
        <taxon>Propionicimonas</taxon>
    </lineage>
</organism>
<dbReference type="Gene3D" id="3.10.180.10">
    <property type="entry name" value="2,3-Dihydroxybiphenyl 1,2-Dioxygenase, domain 1"/>
    <property type="match status" value="2"/>
</dbReference>
<dbReference type="PANTHER" id="PTHR35908">
    <property type="entry name" value="HYPOTHETICAL FUSION PROTEIN"/>
    <property type="match status" value="1"/>
</dbReference>
<dbReference type="OrthoDB" id="3286168at2"/>
<evidence type="ECO:0000313" key="3">
    <source>
        <dbReference type="Proteomes" id="UP000226079"/>
    </source>
</evidence>
<gene>
    <name evidence="2" type="ORF">ATK74_2272</name>
</gene>
<dbReference type="AlphaFoldDB" id="A0A2A9CVT7"/>
<sequence length="248" mass="26828">MSEATPFWLTAFADFPASEFDAGVDFWVDATGHRLSARRGQFEEFASLLPHTGDEYLRVQRLGDGPTRVHLDLHVTDPWTAAETAESLGAELIADFGHGYLVMRSPAGQVFCLVTQTLGAVPTPVDWPEGHFSRVTEVCLDVPAVHYPAEVRFWKSLLGGDWAARGGDDPLVRRAAGDWALGLLLQPAVIATEVSGHLHMSTDDRPAEVERLTALGAQSRAVRSGWTVMEAPGGLSLCVLDLGDGRTP</sequence>
<dbReference type="RefSeq" id="WP_098461104.1">
    <property type="nucleotide sequence ID" value="NZ_PDJC01000001.1"/>
</dbReference>
<keyword evidence="3" id="KW-1185">Reference proteome</keyword>
<name>A0A2A9CVT7_9ACTN</name>
<dbReference type="Proteomes" id="UP000226079">
    <property type="component" value="Unassembled WGS sequence"/>
</dbReference>
<dbReference type="PANTHER" id="PTHR35908:SF1">
    <property type="entry name" value="CONSERVED PROTEIN"/>
    <property type="match status" value="1"/>
</dbReference>
<dbReference type="SUPFAM" id="SSF54593">
    <property type="entry name" value="Glyoxalase/Bleomycin resistance protein/Dihydroxybiphenyl dioxygenase"/>
    <property type="match status" value="2"/>
</dbReference>
<dbReference type="Pfam" id="PF18029">
    <property type="entry name" value="Glyoxalase_6"/>
    <property type="match status" value="2"/>
</dbReference>
<dbReference type="InterPro" id="IPR029068">
    <property type="entry name" value="Glyas_Bleomycin-R_OHBP_Dase"/>
</dbReference>
<evidence type="ECO:0000313" key="2">
    <source>
        <dbReference type="EMBL" id="PFG17699.1"/>
    </source>
</evidence>
<protein>
    <recommendedName>
        <fullName evidence="1">Glyoxalase-like domain-containing protein</fullName>
    </recommendedName>
</protein>
<reference evidence="2 3" key="1">
    <citation type="submission" date="2017-10" db="EMBL/GenBank/DDBJ databases">
        <title>Sequencing the genomes of 1000 actinobacteria strains.</title>
        <authorList>
            <person name="Klenk H.-P."/>
        </authorList>
    </citation>
    <scope>NUCLEOTIDE SEQUENCE [LARGE SCALE GENOMIC DNA]</scope>
    <source>
        <strain evidence="2 3">DSM 15597</strain>
    </source>
</reference>